<dbReference type="InterPro" id="IPR000462">
    <property type="entry name" value="CDP-OH_P_trans"/>
</dbReference>
<evidence type="ECO:0000256" key="1">
    <source>
        <dbReference type="ARBA" id="ARBA00004370"/>
    </source>
</evidence>
<keyword evidence="4" id="KW-0812">Transmembrane</keyword>
<accession>A0ABS6XPF1</accession>
<comment type="similarity">
    <text evidence="3">Belongs to the CDP-alcohol phosphatidyltransferase class-I family.</text>
</comment>
<feature type="transmembrane region" description="Helical" evidence="4">
    <location>
        <begin position="177"/>
        <end position="196"/>
    </location>
</feature>
<feature type="transmembrane region" description="Helical" evidence="4">
    <location>
        <begin position="318"/>
        <end position="343"/>
    </location>
</feature>
<evidence type="ECO:0000256" key="2">
    <source>
        <dbReference type="ARBA" id="ARBA00023136"/>
    </source>
</evidence>
<gene>
    <name evidence="5" type="ORF">KY084_10450</name>
</gene>
<keyword evidence="4" id="KW-1133">Transmembrane helix</keyword>
<keyword evidence="2 4" id="KW-0472">Membrane</keyword>
<name>A0ABS6XPF1_9SPHN</name>
<dbReference type="InterPro" id="IPR048254">
    <property type="entry name" value="CDP_ALCOHOL_P_TRANSF_CS"/>
</dbReference>
<dbReference type="PROSITE" id="PS00379">
    <property type="entry name" value="CDP_ALCOHOL_P_TRANSF"/>
    <property type="match status" value="1"/>
</dbReference>
<keyword evidence="3" id="KW-0808">Transferase</keyword>
<dbReference type="EMBL" id="JAHWZX010000009">
    <property type="protein sequence ID" value="MBW4331291.1"/>
    <property type="molecule type" value="Genomic_DNA"/>
</dbReference>
<sequence>MGARMSATVPSRLIVAGENTTRIWGLANRERIERLASKAGVGIKTADATALWVNQAYAFDPLWMAHAMATPRLWVMDGDRPALVRDAEAALPTAAGAAMTPPEGATIYRIGDRPVLYNRSLRKQQRPFFEPLTSGNVRRLERESYYGAYKGVTDILTKYLWPEIAFHLTRLAAALRMTPNMVTVIGAVGCVLATLFFLHGNYWAGVAVGFVFMVLDTVDGKLARCTITSSWWGNIFDHGIDLVHPPFWWLAWASGLSAWGLGYGGTTYAWVIGTILIGYVVQRLIEGWFMRRFGFHIHVWRKFDSDFRLITARRNPNMILLVGSLLFGRPDIGLILVACWTALSLLVHFWQAFAAEAQAARGRPVTSWLEN</sequence>
<dbReference type="InterPro" id="IPR014472">
    <property type="entry name" value="CHOPT"/>
</dbReference>
<comment type="subcellular location">
    <subcellularLocation>
        <location evidence="1">Membrane</location>
    </subcellularLocation>
</comment>
<evidence type="ECO:0000313" key="6">
    <source>
        <dbReference type="Proteomes" id="UP001197214"/>
    </source>
</evidence>
<reference evidence="5 6" key="1">
    <citation type="submission" date="2021-07" db="EMBL/GenBank/DDBJ databases">
        <title>Stakelama flava sp. nov., a novel endophytic bacterium isolated from branch of Kandelia candel.</title>
        <authorList>
            <person name="Tuo L."/>
        </authorList>
    </citation>
    <scope>NUCLEOTIDE SEQUENCE [LARGE SCALE GENOMIC DNA]</scope>
    <source>
        <strain evidence="5 6">CBK3Z-3</strain>
    </source>
</reference>
<proteinExistence type="inferred from homology"/>
<dbReference type="PANTHER" id="PTHR10414">
    <property type="entry name" value="ETHANOLAMINEPHOSPHOTRANSFERASE"/>
    <property type="match status" value="1"/>
</dbReference>
<dbReference type="PANTHER" id="PTHR10414:SF37">
    <property type="entry name" value="BB IN A BOXCAR, ISOFORM C"/>
    <property type="match status" value="1"/>
</dbReference>
<dbReference type="Pfam" id="PF01066">
    <property type="entry name" value="CDP-OH_P_transf"/>
    <property type="match status" value="1"/>
</dbReference>
<evidence type="ECO:0000256" key="3">
    <source>
        <dbReference type="RuleBase" id="RU003750"/>
    </source>
</evidence>
<feature type="transmembrane region" description="Helical" evidence="4">
    <location>
        <begin position="267"/>
        <end position="285"/>
    </location>
</feature>
<comment type="caution">
    <text evidence="5">The sequence shown here is derived from an EMBL/GenBank/DDBJ whole genome shotgun (WGS) entry which is preliminary data.</text>
</comment>
<evidence type="ECO:0000256" key="4">
    <source>
        <dbReference type="SAM" id="Phobius"/>
    </source>
</evidence>
<keyword evidence="6" id="KW-1185">Reference proteome</keyword>
<organism evidence="5 6">
    <name type="scientific">Stakelama flava</name>
    <dbReference type="NCBI Taxonomy" id="2860338"/>
    <lineage>
        <taxon>Bacteria</taxon>
        <taxon>Pseudomonadati</taxon>
        <taxon>Pseudomonadota</taxon>
        <taxon>Alphaproteobacteria</taxon>
        <taxon>Sphingomonadales</taxon>
        <taxon>Sphingomonadaceae</taxon>
        <taxon>Stakelama</taxon>
    </lineage>
</organism>
<dbReference type="Proteomes" id="UP001197214">
    <property type="component" value="Unassembled WGS sequence"/>
</dbReference>
<evidence type="ECO:0000313" key="5">
    <source>
        <dbReference type="EMBL" id="MBW4331291.1"/>
    </source>
</evidence>
<protein>
    <submittedName>
        <fullName evidence="5">CDP-alcohol phosphatidyltransferase family protein</fullName>
    </submittedName>
</protein>